<evidence type="ECO:0000313" key="2">
    <source>
        <dbReference type="EMBL" id="ABG54089.1"/>
    </source>
</evidence>
<reference evidence="2" key="1">
    <citation type="journal article" date="2007" name="Curr. Genet.">
        <title>Mitochondrial genome sequences and comparative genomics of Phytophthora ramorum and P. sojae.</title>
        <authorList>
            <person name="Martin F.N."/>
            <person name="Bensasson D."/>
            <person name="Tyler B.M."/>
            <person name="Boore J.L."/>
        </authorList>
    </citation>
    <scope>NUCLEOTIDE SEQUENCE</scope>
    <source>
        <strain evidence="2">Pr-102</strain>
    </source>
</reference>
<proteinExistence type="predicted"/>
<dbReference type="RefSeq" id="YP_001165337.1">
    <property type="nucleotide sequence ID" value="NC_009384.1"/>
</dbReference>
<keyword evidence="1" id="KW-1133">Transmembrane helix</keyword>
<evidence type="ECO:0000256" key="1">
    <source>
        <dbReference type="SAM" id="Phobius"/>
    </source>
</evidence>
<protein>
    <submittedName>
        <fullName evidence="2">Orf79</fullName>
    </submittedName>
    <submittedName>
        <fullName evidence="3">Ymf96</fullName>
    </submittedName>
</protein>
<name>A4ZHB9_PHYRM</name>
<dbReference type="EMBL" id="EU427470">
    <property type="protein sequence ID" value="ACD46606.1"/>
    <property type="molecule type" value="Genomic_DNA"/>
</dbReference>
<geneLocation type="mitochondrion" evidence="2"/>
<dbReference type="EMBL" id="DQ832718">
    <property type="protein sequence ID" value="ABG54089.1"/>
    <property type="molecule type" value="Genomic_DNA"/>
</dbReference>
<evidence type="ECO:0000313" key="3">
    <source>
        <dbReference type="EMBL" id="ACD46606.1"/>
    </source>
</evidence>
<dbReference type="AlphaFoldDB" id="A4ZHB9"/>
<feature type="transmembrane region" description="Helical" evidence="1">
    <location>
        <begin position="6"/>
        <end position="26"/>
    </location>
</feature>
<dbReference type="GeneID" id="5065932"/>
<keyword evidence="2" id="KW-0496">Mitochondrion</keyword>
<keyword evidence="1" id="KW-0812">Transmembrane</keyword>
<organism evidence="2">
    <name type="scientific">Phytophthora ramorum</name>
    <name type="common">Sudden oak death agent</name>
    <dbReference type="NCBI Taxonomy" id="164328"/>
    <lineage>
        <taxon>Eukaryota</taxon>
        <taxon>Sar</taxon>
        <taxon>Stramenopiles</taxon>
        <taxon>Oomycota</taxon>
        <taxon>Peronosporomycetes</taxon>
        <taxon>Peronosporales</taxon>
        <taxon>Peronosporaceae</taxon>
        <taxon>Phytophthora</taxon>
    </lineage>
</organism>
<sequence length="80" mass="9416">MKIKVLKFFLILILISIIISIGILYYHNILFQLSPRILYLLLSNEINIFHLHYDCHEFCPGFISVCDFELLIMELSGELN</sequence>
<gene>
    <name evidence="2" type="primary">ymf96</name>
</gene>
<reference evidence="3" key="2">
    <citation type="journal article" date="2008" name="Curr. Genet.">
        <title>Mitochondrial haplotype determination in the oomycete plant pathogen Phytophthora ramorum.</title>
        <authorList>
            <person name="Martin F.N."/>
        </authorList>
    </citation>
    <scope>NUCLEOTIDE SEQUENCE</scope>
    <source>
        <strain evidence="3">CBS 101553</strain>
    </source>
</reference>
<accession>A4ZHB9</accession>
<keyword evidence="1" id="KW-0472">Membrane</keyword>